<dbReference type="EMBL" id="JF411744">
    <property type="protein sequence ID" value="AEI70050.1"/>
    <property type="molecule type" value="Genomic_DNA"/>
</dbReference>
<gene>
    <name evidence="1" type="primary">a167aR</name>
</gene>
<organismHost>
    <name type="scientific">Chlorella</name>
    <dbReference type="NCBI Taxonomy" id="3071"/>
</organismHost>
<dbReference type="KEGG" id="vg:10971203"/>
<reference evidence="1 2" key="4">
    <citation type="journal article" date="1996" name="Virology">
        <title>Analysis of 76 kb of the chlorella virus PBCV-1 330-kb genome: map positions 182 to 258.</title>
        <authorList>
            <person name="Kutish G.F."/>
            <person name="Li Y."/>
            <person name="Lu Z."/>
            <person name="Furuta M."/>
            <person name="Rock D.L."/>
            <person name="Van Etten J.L."/>
        </authorList>
    </citation>
    <scope>NUCLEOTIDE SEQUENCE [LARGE SCALE GENOMIC DNA]</scope>
</reference>
<sequence>MTTYTTCQEKNTSENLKTRTILCFKKMKSVLSQICTNTKKKINIFYKVKYV</sequence>
<reference evidence="1 2" key="2">
    <citation type="journal article" date="1995" name="Virology">
        <title>Analysis of 43 kb of the Chlorella virus PBCV-1 330-kb genome: map positions 45 to 88.</title>
        <authorList>
            <person name="Li Y."/>
            <person name="Lu Z."/>
            <person name="Burbank D.E."/>
            <person name="Kutish G.F."/>
            <person name="Rock D.L."/>
            <person name="Van Etten J.L."/>
        </authorList>
    </citation>
    <scope>NUCLEOTIDE SEQUENCE [LARGE SCALE GENOMIC DNA]</scope>
</reference>
<dbReference type="GeneID" id="10971203"/>
<proteinExistence type="predicted"/>
<name>F8TTY9_PBCV1</name>
<reference evidence="1 2" key="8">
    <citation type="journal article" date="2010" name="J. Virol.">
        <title>Microarray analysis of Paramecium bursaria chlorella virus 1 transcription.</title>
        <authorList>
            <person name="Yanai-Balser G.M."/>
            <person name="Duncan G.A."/>
            <person name="Eudy J.D."/>
            <person name="Wang D."/>
            <person name="Li X."/>
            <person name="Agarkova I.V."/>
            <person name="Dunigan D.D."/>
            <person name="Van Etten J.L."/>
        </authorList>
    </citation>
    <scope>NUCLEOTIDE SEQUENCE [LARGE SCALE GENOMIC DNA]</scope>
</reference>
<evidence type="ECO:0000313" key="2">
    <source>
        <dbReference type="Proteomes" id="UP000000862"/>
    </source>
</evidence>
<reference evidence="1 2" key="5">
    <citation type="journal article" date="1997" name="Virology">
        <title>Analysis of 74 kb of DNA located at the right end of the 330-kb chlorella virus PBCV-1 genome.</title>
        <authorList>
            <person name="Li Y."/>
            <person name="Lu Z."/>
            <person name="Sun L."/>
            <person name="Ropp S."/>
            <person name="Kutish G.F."/>
            <person name="Rock D.L."/>
            <person name="Van Etten J.L."/>
        </authorList>
    </citation>
    <scope>NUCLEOTIDE SEQUENCE [LARGE SCALE GENOMIC DNA]</scope>
</reference>
<reference evidence="1 2" key="7">
    <citation type="journal article" date="2000" name="Virology">
        <title>Characterization of a beta-1,3-glucanase encoded by chlorella virus PBCV-1.</title>
        <authorList>
            <person name="Sun L."/>
            <person name="Gurnon J.R."/>
            <person name="Adams B.J."/>
            <person name="Graves M.V."/>
            <person name="Van Etten J.L."/>
        </authorList>
    </citation>
    <scope>NUCLEOTIDE SEQUENCE [LARGE SCALE GENOMIC DNA]</scope>
</reference>
<reference evidence="1 2" key="3">
    <citation type="journal article" date="1996" name="Virology">
        <title>Analysis of 94 kb of the chlorella virus PBCV-1 330-kb genome: map positions 88 to 182.</title>
        <authorList>
            <person name="Lu Z."/>
            <person name="Li Y."/>
            <person name="Que Q."/>
            <person name="Kutish G.F."/>
            <person name="Rock D.L."/>
            <person name="Van Etten J.L."/>
        </authorList>
    </citation>
    <scope>NUCLEOTIDE SEQUENCE [LARGE SCALE GENOMIC DNA]</scope>
</reference>
<accession>F8TTY9</accession>
<protein>
    <submittedName>
        <fullName evidence="1">Uncharacterized protein</fullName>
    </submittedName>
</protein>
<reference evidence="1 2" key="1">
    <citation type="journal article" date="1995" name="Virology">
        <title>Analysis of 45 kb of DNA located at the left end of the chlorella virus PBCV-1 genome.</title>
        <authorList>
            <person name="Lu Z."/>
            <person name="Li Y."/>
            <person name="Zhang Y."/>
            <person name="Kutish G.F."/>
            <person name="Rock D.L."/>
            <person name="Van Etten J.L."/>
        </authorList>
    </citation>
    <scope>NUCLEOTIDE SEQUENCE [LARGE SCALE GENOMIC DNA]</scope>
</reference>
<dbReference type="Proteomes" id="UP000000862">
    <property type="component" value="Segment"/>
</dbReference>
<dbReference type="RefSeq" id="YP_004678905.1">
    <property type="nucleotide sequence ID" value="NC_000852.5"/>
</dbReference>
<organism evidence="1 2">
    <name type="scientific">Paramecium bursaria Chlorella virus 1</name>
    <name type="common">PBCV-1</name>
    <dbReference type="NCBI Taxonomy" id="10506"/>
    <lineage>
        <taxon>Viruses</taxon>
        <taxon>Varidnaviria</taxon>
        <taxon>Bamfordvirae</taxon>
        <taxon>Nucleocytoviricota</taxon>
        <taxon>Megaviricetes</taxon>
        <taxon>Algavirales</taxon>
        <taxon>Phycodnaviridae</taxon>
        <taxon>Chlorovirus</taxon>
        <taxon>Chlorovirus vanettense</taxon>
    </lineage>
</organism>
<reference evidence="1 2" key="6">
    <citation type="journal article" date="1999" name="Virology">
        <title>Chlorella virus PBCV-1 encodes a functional homospermidine synthase.</title>
        <authorList>
            <person name="Kaiser A."/>
            <person name="Vollmert M."/>
            <person name="Tholl D."/>
            <person name="Graves M.V."/>
            <person name="Gurnon J.R."/>
            <person name="Xing W."/>
            <person name="Lisec A.D."/>
            <person name="Nickerson K.W."/>
            <person name="Van Etten J.L."/>
        </authorList>
    </citation>
    <scope>NUCLEOTIDE SEQUENCE [LARGE SCALE GENOMIC DNA]</scope>
</reference>
<evidence type="ECO:0000313" key="1">
    <source>
        <dbReference type="EMBL" id="AEI70050.1"/>
    </source>
</evidence>
<keyword evidence="2" id="KW-1185">Reference proteome</keyword>